<evidence type="ECO:0000313" key="2">
    <source>
        <dbReference type="EMBL" id="KAK5080527.1"/>
    </source>
</evidence>
<gene>
    <name evidence="2" type="ORF">LTR24_008475</name>
</gene>
<accession>A0ABR0JZW1</accession>
<protein>
    <recommendedName>
        <fullName evidence="4">Clr5 domain-containing protein</fullName>
    </recommendedName>
</protein>
<dbReference type="Proteomes" id="UP001345013">
    <property type="component" value="Unassembled WGS sequence"/>
</dbReference>
<dbReference type="EMBL" id="JAVRRG010000148">
    <property type="protein sequence ID" value="KAK5080527.1"/>
    <property type="molecule type" value="Genomic_DNA"/>
</dbReference>
<feature type="region of interest" description="Disordered" evidence="1">
    <location>
        <begin position="116"/>
        <end position="157"/>
    </location>
</feature>
<evidence type="ECO:0008006" key="4">
    <source>
        <dbReference type="Google" id="ProtNLM"/>
    </source>
</evidence>
<evidence type="ECO:0000256" key="1">
    <source>
        <dbReference type="SAM" id="MobiDB-lite"/>
    </source>
</evidence>
<organism evidence="2 3">
    <name type="scientific">Lithohypha guttulata</name>
    <dbReference type="NCBI Taxonomy" id="1690604"/>
    <lineage>
        <taxon>Eukaryota</taxon>
        <taxon>Fungi</taxon>
        <taxon>Dikarya</taxon>
        <taxon>Ascomycota</taxon>
        <taxon>Pezizomycotina</taxon>
        <taxon>Eurotiomycetes</taxon>
        <taxon>Chaetothyriomycetidae</taxon>
        <taxon>Chaetothyriales</taxon>
        <taxon>Trichomeriaceae</taxon>
        <taxon>Lithohypha</taxon>
    </lineage>
</organism>
<evidence type="ECO:0000313" key="3">
    <source>
        <dbReference type="Proteomes" id="UP001345013"/>
    </source>
</evidence>
<feature type="region of interest" description="Disordered" evidence="1">
    <location>
        <begin position="614"/>
        <end position="634"/>
    </location>
</feature>
<feature type="region of interest" description="Disordered" evidence="1">
    <location>
        <begin position="659"/>
        <end position="682"/>
    </location>
</feature>
<keyword evidence="3" id="KW-1185">Reference proteome</keyword>
<name>A0ABR0JZW1_9EURO</name>
<sequence>MGMALTFRECQPNGTRYNARIDDATWNLYRHRLERMHNRRLPRATMLDVLKHDYKFHPSLPQLNARMKLWGYAVYASKHGPTPPLSTQGLDADSDPEQGAEQINLLTELVGSPITVSTLSREGSRQSDFSSPSERSESTMPGFQVITEDGDVPPKDTERSYEATREIPVTCSGAETLINASLPVYCSQSCCEKMIRNHKYMIAAQFLASLQCTSGASNILLPMVADMGSDPSVASSDHVWANVNCNSLSDSISATDLRKSIWSMPPWPCIHEPLREYILSPNSISLPGPLAHLTLTSQYRKTGAFTHNQSLASATLSSSSEVRILYEEIMRWEMGTNLLLRLILWSLRTLLAPAFRSELRQVAVHPGELKEHAKLPNLTLQRVLACHFLTTWIEAPCPDISNALIELNGSFGASFSLEVMLPEVFVSLARMTLAKGNHSPVAPGLFKHDAVIDRFVEQTSASFEALCRSPVEQYVAEFAQSLLLVFSHSLSEAAQRTCQYSEQLTERLACRIMGKDHVDRYGPENAVPNPHLGWMPLADCFKVHGVTVHTTQASTAQTTVSPQDVNPLAESFLSSHRAKHISCASLEFSASTSPSIGETVTTAVDDVIALSGRPSLSRASKDHDDTDPPSKRTLAIRVTRTNTKSSGKMSIDSMRELSSRTQARQRAREIGPVRNSSSSSRMTLGSQFSFTKVTGLGRGNSTASKFSFTPEDMSVDATTPCMDETSSHVHTGEMTEEAAELHRKVTEWITREFSPKKRPDFNRRSTEPAFMMEGSRLRSELMLVEVQGH</sequence>
<reference evidence="2 3" key="1">
    <citation type="submission" date="2023-08" db="EMBL/GenBank/DDBJ databases">
        <title>Black Yeasts Isolated from many extreme environments.</title>
        <authorList>
            <person name="Coleine C."/>
            <person name="Stajich J.E."/>
            <person name="Selbmann L."/>
        </authorList>
    </citation>
    <scope>NUCLEOTIDE SEQUENCE [LARGE SCALE GENOMIC DNA]</scope>
    <source>
        <strain evidence="2 3">CCFEE 5885</strain>
    </source>
</reference>
<feature type="compositionally biased region" description="Basic and acidic residues" evidence="1">
    <location>
        <begin position="619"/>
        <end position="630"/>
    </location>
</feature>
<comment type="caution">
    <text evidence="2">The sequence shown here is derived from an EMBL/GenBank/DDBJ whole genome shotgun (WGS) entry which is preliminary data.</text>
</comment>
<proteinExistence type="predicted"/>